<feature type="compositionally biased region" description="Basic and acidic residues" evidence="1">
    <location>
        <begin position="191"/>
        <end position="201"/>
    </location>
</feature>
<proteinExistence type="predicted"/>
<feature type="region of interest" description="Disordered" evidence="1">
    <location>
        <begin position="215"/>
        <end position="244"/>
    </location>
</feature>
<feature type="region of interest" description="Disordered" evidence="1">
    <location>
        <begin position="155"/>
        <end position="176"/>
    </location>
</feature>
<organism evidence="2 3">
    <name type="scientific">Mesorhabditis belari</name>
    <dbReference type="NCBI Taxonomy" id="2138241"/>
    <lineage>
        <taxon>Eukaryota</taxon>
        <taxon>Metazoa</taxon>
        <taxon>Ecdysozoa</taxon>
        <taxon>Nematoda</taxon>
        <taxon>Chromadorea</taxon>
        <taxon>Rhabditida</taxon>
        <taxon>Rhabditina</taxon>
        <taxon>Rhabditomorpha</taxon>
        <taxon>Rhabditoidea</taxon>
        <taxon>Rhabditidae</taxon>
        <taxon>Mesorhabditinae</taxon>
        <taxon>Mesorhabditis</taxon>
    </lineage>
</organism>
<name>A0AAF3J4P9_9BILA</name>
<protein>
    <submittedName>
        <fullName evidence="3">Uncharacterized protein</fullName>
    </submittedName>
</protein>
<evidence type="ECO:0000313" key="2">
    <source>
        <dbReference type="Proteomes" id="UP000887575"/>
    </source>
</evidence>
<dbReference type="WBParaSite" id="MBELARI_LOCUS1603.2">
    <property type="protein sequence ID" value="MBELARI_LOCUS1603.2"/>
    <property type="gene ID" value="MBELARI_LOCUS1603"/>
</dbReference>
<evidence type="ECO:0000313" key="3">
    <source>
        <dbReference type="WBParaSite" id="MBELARI_LOCUS1603.2"/>
    </source>
</evidence>
<reference evidence="3" key="1">
    <citation type="submission" date="2024-02" db="UniProtKB">
        <authorList>
            <consortium name="WormBaseParasite"/>
        </authorList>
    </citation>
    <scope>IDENTIFICATION</scope>
</reference>
<feature type="region of interest" description="Disordered" evidence="1">
    <location>
        <begin position="182"/>
        <end position="201"/>
    </location>
</feature>
<feature type="compositionally biased region" description="Basic and acidic residues" evidence="1">
    <location>
        <begin position="232"/>
        <end position="244"/>
    </location>
</feature>
<accession>A0AAF3J4P9</accession>
<evidence type="ECO:0000256" key="1">
    <source>
        <dbReference type="SAM" id="MobiDB-lite"/>
    </source>
</evidence>
<dbReference type="Proteomes" id="UP000887575">
    <property type="component" value="Unassembled WGS sequence"/>
</dbReference>
<sequence>MGNYRNYNFAYTYPRQDSSRQLYGNWGYNYNSDSQWKYRRPENPIYRQSNAFYDRQHWAGKNRFGSKIKHLTNADLKGYGATLEKHDPAINPEILMEKSRITTKIPFKTHSNAEGKHAVKSDEFVSGTSEIRENKKMKAKARFGDYEDTVAKSDTQKKMQYNPKKKEKQRTFGDYEDTISEMDLKKKGKPSHKEAQSKDSKLEFGDYEENVSRIDLQKAHKYSGRKGGSSESRQREQKPLDLNEKKQNLELISEFVPIGHDTSAKQRLRTGVHKKKFRGWTIQWDRIR</sequence>
<dbReference type="AlphaFoldDB" id="A0AAF3J4P9"/>
<keyword evidence="2" id="KW-1185">Reference proteome</keyword>